<proteinExistence type="predicted"/>
<keyword evidence="3" id="KW-0479">Metal-binding</keyword>
<gene>
    <name evidence="8" type="ORF">DH2020_045860</name>
</gene>
<comment type="caution">
    <text evidence="8">The sequence shown here is derived from an EMBL/GenBank/DDBJ whole genome shotgun (WGS) entry which is preliminary data.</text>
</comment>
<evidence type="ECO:0000313" key="9">
    <source>
        <dbReference type="Proteomes" id="UP001318860"/>
    </source>
</evidence>
<dbReference type="Proteomes" id="UP001318860">
    <property type="component" value="Unassembled WGS sequence"/>
</dbReference>
<dbReference type="PROSITE" id="PS51375">
    <property type="entry name" value="PPR"/>
    <property type="match status" value="1"/>
</dbReference>
<dbReference type="InterPro" id="IPR002885">
    <property type="entry name" value="PPR_rpt"/>
</dbReference>
<keyword evidence="2" id="KW-0808">Transferase</keyword>
<dbReference type="InterPro" id="IPR000023">
    <property type="entry name" value="Phosphofructokinase_dom"/>
</dbReference>
<keyword evidence="1" id="KW-0021">Allosteric enzyme</keyword>
<dbReference type="Gene3D" id="3.40.50.450">
    <property type="match status" value="1"/>
</dbReference>
<dbReference type="InterPro" id="IPR035966">
    <property type="entry name" value="PKF_sf"/>
</dbReference>
<evidence type="ECO:0000256" key="3">
    <source>
        <dbReference type="ARBA" id="ARBA00022723"/>
    </source>
</evidence>
<dbReference type="InterPro" id="IPR050929">
    <property type="entry name" value="PFKA"/>
</dbReference>
<protein>
    <recommendedName>
        <fullName evidence="7">Phosphofructokinase domain-containing protein</fullName>
    </recommendedName>
</protein>
<accession>A0ABR0UCX9</accession>
<feature type="repeat" description="PPR" evidence="6">
    <location>
        <begin position="198"/>
        <end position="232"/>
    </location>
</feature>
<evidence type="ECO:0000256" key="2">
    <source>
        <dbReference type="ARBA" id="ARBA00022679"/>
    </source>
</evidence>
<evidence type="ECO:0000256" key="4">
    <source>
        <dbReference type="ARBA" id="ARBA00022777"/>
    </source>
</evidence>
<keyword evidence="4" id="KW-0418">Kinase</keyword>
<keyword evidence="9" id="KW-1185">Reference proteome</keyword>
<evidence type="ECO:0000313" key="8">
    <source>
        <dbReference type="EMBL" id="KAK6120380.1"/>
    </source>
</evidence>
<evidence type="ECO:0000256" key="5">
    <source>
        <dbReference type="ARBA" id="ARBA00022842"/>
    </source>
</evidence>
<sequence>MIGVEFVTRSIQVDDKVVEAQIWDTASRERCLIYLQVGFLHKLRFLENILFSWGKRFDLGVKCLSVFFEVSCAELLRFGCKELDGIINYGSKELFADDNNELVKSCQIHYDDTAIDRKVVQNIHLSGGSLLGVSRGGPTISEIVDSMECRKRRLKVAVVGVPKTIDNDILFMDKTFGFDTAVEEAQRAIYSAYIENPSQVHKNVMLEMHSASEQVDDAMKLYKSMTNAGLRPGLSTYTALLTLLGKKKLVDVAAKTINGCKVIFSELFISFLAKVILSTYISISNYVSFERKQTTPLQTQHKSQNKGVDNKCQKWGTNEWTYACLDKSKAATSSVEAKV</sequence>
<evidence type="ECO:0000256" key="6">
    <source>
        <dbReference type="PROSITE-ProRule" id="PRU00708"/>
    </source>
</evidence>
<feature type="domain" description="Phosphofructokinase" evidence="7">
    <location>
        <begin position="150"/>
        <end position="204"/>
    </location>
</feature>
<organism evidence="8 9">
    <name type="scientific">Rehmannia glutinosa</name>
    <name type="common">Chinese foxglove</name>
    <dbReference type="NCBI Taxonomy" id="99300"/>
    <lineage>
        <taxon>Eukaryota</taxon>
        <taxon>Viridiplantae</taxon>
        <taxon>Streptophyta</taxon>
        <taxon>Embryophyta</taxon>
        <taxon>Tracheophyta</taxon>
        <taxon>Spermatophyta</taxon>
        <taxon>Magnoliopsida</taxon>
        <taxon>eudicotyledons</taxon>
        <taxon>Gunneridae</taxon>
        <taxon>Pentapetalae</taxon>
        <taxon>asterids</taxon>
        <taxon>lamiids</taxon>
        <taxon>Lamiales</taxon>
        <taxon>Orobanchaceae</taxon>
        <taxon>Rehmannieae</taxon>
        <taxon>Rehmannia</taxon>
    </lineage>
</organism>
<evidence type="ECO:0000259" key="7">
    <source>
        <dbReference type="Pfam" id="PF00365"/>
    </source>
</evidence>
<dbReference type="PANTHER" id="PTHR45770">
    <property type="entry name" value="ATP-DEPENDENT 6-PHOSPHOFRUCTOKINASE 1"/>
    <property type="match status" value="1"/>
</dbReference>
<dbReference type="EMBL" id="JABTTQ020003089">
    <property type="protein sequence ID" value="KAK6120380.1"/>
    <property type="molecule type" value="Genomic_DNA"/>
</dbReference>
<keyword evidence="5" id="KW-0460">Magnesium</keyword>
<name>A0ABR0UCX9_REHGL</name>
<dbReference type="SUPFAM" id="SSF53784">
    <property type="entry name" value="Phosphofructokinase"/>
    <property type="match status" value="1"/>
</dbReference>
<dbReference type="Pfam" id="PF00365">
    <property type="entry name" value="PFK"/>
    <property type="match status" value="1"/>
</dbReference>
<reference evidence="8 9" key="1">
    <citation type="journal article" date="2021" name="Comput. Struct. Biotechnol. J.">
        <title>De novo genome assembly of the potent medicinal plant Rehmannia glutinosa using nanopore technology.</title>
        <authorList>
            <person name="Ma L."/>
            <person name="Dong C."/>
            <person name="Song C."/>
            <person name="Wang X."/>
            <person name="Zheng X."/>
            <person name="Niu Y."/>
            <person name="Chen S."/>
            <person name="Feng W."/>
        </authorList>
    </citation>
    <scope>NUCLEOTIDE SEQUENCE [LARGE SCALE GENOMIC DNA]</scope>
    <source>
        <strain evidence="8">DH-2019</strain>
    </source>
</reference>
<evidence type="ECO:0000256" key="1">
    <source>
        <dbReference type="ARBA" id="ARBA00022533"/>
    </source>
</evidence>